<dbReference type="InterPro" id="IPR001810">
    <property type="entry name" value="F-box_dom"/>
</dbReference>
<dbReference type="GO" id="GO:0016705">
    <property type="term" value="F:oxidoreductase activity, acting on paired donors, with incorporation or reduction of molecular oxygen"/>
    <property type="evidence" value="ECO:0007669"/>
    <property type="project" value="InterPro"/>
</dbReference>
<dbReference type="InterPro" id="IPR017972">
    <property type="entry name" value="Cyt_P450_CS"/>
</dbReference>
<evidence type="ECO:0000313" key="10">
    <source>
        <dbReference type="Proteomes" id="UP001161247"/>
    </source>
</evidence>
<evidence type="ECO:0000256" key="2">
    <source>
        <dbReference type="ARBA" id="ARBA00022617"/>
    </source>
</evidence>
<keyword evidence="4" id="KW-0560">Oxidoreductase</keyword>
<dbReference type="PROSITE" id="PS50181">
    <property type="entry name" value="FBOX"/>
    <property type="match status" value="1"/>
</dbReference>
<dbReference type="GO" id="GO:0005506">
    <property type="term" value="F:iron ion binding"/>
    <property type="evidence" value="ECO:0007669"/>
    <property type="project" value="InterPro"/>
</dbReference>
<reference evidence="9" key="1">
    <citation type="submission" date="2023-03" db="EMBL/GenBank/DDBJ databases">
        <authorList>
            <person name="Julca I."/>
        </authorList>
    </citation>
    <scope>NUCLEOTIDE SEQUENCE</scope>
</reference>
<dbReference type="CDD" id="cd22160">
    <property type="entry name" value="F-box_AtFBL13-like"/>
    <property type="match status" value="1"/>
</dbReference>
<dbReference type="EMBL" id="OX459119">
    <property type="protein sequence ID" value="CAI9093818.1"/>
    <property type="molecule type" value="Genomic_DNA"/>
</dbReference>
<evidence type="ECO:0000256" key="5">
    <source>
        <dbReference type="ARBA" id="ARBA00023004"/>
    </source>
</evidence>
<comment type="similarity">
    <text evidence="1">Belongs to the cytochrome P450 family.</text>
</comment>
<protein>
    <submittedName>
        <fullName evidence="9">OLC1v1029398C1</fullName>
    </submittedName>
</protein>
<proteinExistence type="inferred from homology"/>
<sequence>MTSRITNRPWVTSPVDRFSSLPELAIVDILSRLPAKDAVKTSVLSKWWKSLWTNVATFDFKFLGGPEEEGNKKMMFVQFINNVFLHNVVKNLETFRLDSSPDESELAYLNMWVRHAVIHRNVRNLELKIGFSFICDVPAELFTSGQEDEVAMIRYILKHGVVLKSVELGSRPPTTSATDLEFKFRMLQNISLFHRGSHDCEAFRPLPPLSLQFFSIPALSFDCPLVSIKHLPSPSARVDKLCWQSQIFHLHAVNKFKVILKKNEKAPLPPGPRGLPIVGYLPFLTPNLHTQFAEFAHRYGPVFKLKLGNKLCVVVSSPALVKEVTRDQDVVFGNRDPPAAAEAITYGGLDIAWSPYGTYWRNMRKVFVREMMSGSNLDACYDLRKGEVIKAMQYIEMRVGKPVEVGNLGFLTEMNMVLNMLWGETLEASQLSETGANFRELFARMIDLFGKPNLSDFYPSLRRFDIQGIERQAKSLSQTTDEIFNAAFEKRMKMTADGIKSDGKKKDFVQILLEIKKFEDTGEEISLAQKKAILMGYKRKIVIFKKKNRNAFLLPPGPWGLPIVGYLPFLGTNLHTKFTELAHQYGPIFKLQLGTKLYVILSSPSVVREVTRDHDATFANRDPPVAVKTVTYGGVDIVWSPYGSYWRNMRKLFVREMLSGSNLDACYDLRKGQVMKAVEYVSKRVGTPVDIGDLSFRTAKNVVLSMLWGETLEANQQIEVGANFKEVIDKIVEAVSKPNISDFFPILRRFDIQGLERKAKVNTQIVDEIFDRVMNERAKMSEGERRSAGSKKDFVQILLQLKKLEDGKDLSLTQMKAIMIDIVIGGTDTTATITEWAMTELLHHREVMEKVQKELNEVVGVGKVVEESHLPKLHYLEAVVKEAMRLHPPLPILIPRCPSKSFVIGGYTIPKGTTVFINAWAIQRDPELWDDPLEFKPERFLMEPKKWDYSGNSSQFIPFGSGRRSCPGIPLGEKMFMYGLAALLHSFDWRPTKTKEEDLTEKFGMVMGKSTPLLAIPTNRSQNYH</sequence>
<accession>A0AAV1CFK8</accession>
<evidence type="ECO:0000256" key="6">
    <source>
        <dbReference type="ARBA" id="ARBA00023033"/>
    </source>
</evidence>
<feature type="domain" description="F-box" evidence="8">
    <location>
        <begin position="15"/>
        <end position="63"/>
    </location>
</feature>
<comment type="cofactor">
    <cofactor evidence="7">
        <name>heme</name>
        <dbReference type="ChEBI" id="CHEBI:30413"/>
    </cofactor>
</comment>
<evidence type="ECO:0000313" key="9">
    <source>
        <dbReference type="EMBL" id="CAI9093818.1"/>
    </source>
</evidence>
<dbReference type="InterPro" id="IPR036396">
    <property type="entry name" value="Cyt_P450_sf"/>
</dbReference>
<dbReference type="FunFam" id="1.10.630.10:FF:000007">
    <property type="entry name" value="Cytochrome P450 76C4"/>
    <property type="match status" value="1"/>
</dbReference>
<dbReference type="PANTHER" id="PTHR47951:SF7">
    <property type="entry name" value="FLAVONOID 3',5'-HYDROXYLASE-LIKE ISOFORM X1"/>
    <property type="match status" value="1"/>
</dbReference>
<dbReference type="Pfam" id="PF00067">
    <property type="entry name" value="p450"/>
    <property type="match status" value="2"/>
</dbReference>
<dbReference type="Gene3D" id="1.10.630.10">
    <property type="entry name" value="Cytochrome P450"/>
    <property type="match status" value="2"/>
</dbReference>
<dbReference type="GO" id="GO:0020037">
    <property type="term" value="F:heme binding"/>
    <property type="evidence" value="ECO:0007669"/>
    <property type="project" value="InterPro"/>
</dbReference>
<dbReference type="GO" id="GO:0004497">
    <property type="term" value="F:monooxygenase activity"/>
    <property type="evidence" value="ECO:0007669"/>
    <property type="project" value="UniProtKB-KW"/>
</dbReference>
<dbReference type="Pfam" id="PF00646">
    <property type="entry name" value="F-box"/>
    <property type="match status" value="1"/>
</dbReference>
<dbReference type="PRINTS" id="PR00385">
    <property type="entry name" value="P450"/>
</dbReference>
<dbReference type="InterPro" id="IPR053781">
    <property type="entry name" value="F-box_AtFBL13-like"/>
</dbReference>
<keyword evidence="6" id="KW-0503">Monooxygenase</keyword>
<dbReference type="Proteomes" id="UP001161247">
    <property type="component" value="Chromosome 2"/>
</dbReference>
<dbReference type="AlphaFoldDB" id="A0AAV1CFK8"/>
<dbReference type="PROSITE" id="PS00086">
    <property type="entry name" value="CYTOCHROME_P450"/>
    <property type="match status" value="1"/>
</dbReference>
<dbReference type="PRINTS" id="PR00463">
    <property type="entry name" value="EP450I"/>
</dbReference>
<keyword evidence="10" id="KW-1185">Reference proteome</keyword>
<organism evidence="9 10">
    <name type="scientific">Oldenlandia corymbosa var. corymbosa</name>
    <dbReference type="NCBI Taxonomy" id="529605"/>
    <lineage>
        <taxon>Eukaryota</taxon>
        <taxon>Viridiplantae</taxon>
        <taxon>Streptophyta</taxon>
        <taxon>Embryophyta</taxon>
        <taxon>Tracheophyta</taxon>
        <taxon>Spermatophyta</taxon>
        <taxon>Magnoliopsida</taxon>
        <taxon>eudicotyledons</taxon>
        <taxon>Gunneridae</taxon>
        <taxon>Pentapetalae</taxon>
        <taxon>asterids</taxon>
        <taxon>lamiids</taxon>
        <taxon>Gentianales</taxon>
        <taxon>Rubiaceae</taxon>
        <taxon>Rubioideae</taxon>
        <taxon>Spermacoceae</taxon>
        <taxon>Hedyotis-Oldenlandia complex</taxon>
        <taxon>Oldenlandia</taxon>
    </lineage>
</organism>
<name>A0AAV1CFK8_OLDCO</name>
<evidence type="ECO:0000256" key="7">
    <source>
        <dbReference type="PIRSR" id="PIRSR602401-1"/>
    </source>
</evidence>
<dbReference type="SUPFAM" id="SSF81383">
    <property type="entry name" value="F-box domain"/>
    <property type="match status" value="1"/>
</dbReference>
<keyword evidence="2 7" id="KW-0349">Heme</keyword>
<dbReference type="SUPFAM" id="SSF48264">
    <property type="entry name" value="Cytochrome P450"/>
    <property type="match status" value="2"/>
</dbReference>
<dbReference type="InterPro" id="IPR002401">
    <property type="entry name" value="Cyt_P450_E_grp-I"/>
</dbReference>
<dbReference type="InterPro" id="IPR036047">
    <property type="entry name" value="F-box-like_dom_sf"/>
</dbReference>
<evidence type="ECO:0000256" key="1">
    <source>
        <dbReference type="ARBA" id="ARBA00010617"/>
    </source>
</evidence>
<evidence type="ECO:0000256" key="3">
    <source>
        <dbReference type="ARBA" id="ARBA00022723"/>
    </source>
</evidence>
<evidence type="ECO:0000259" key="8">
    <source>
        <dbReference type="PROSITE" id="PS50181"/>
    </source>
</evidence>
<gene>
    <name evidence="9" type="ORF">OLC1_LOCUS5141</name>
</gene>
<keyword evidence="3 7" id="KW-0479">Metal-binding</keyword>
<dbReference type="PANTHER" id="PTHR47951">
    <property type="entry name" value="OS08G0547900 PROTEIN"/>
    <property type="match status" value="1"/>
</dbReference>
<dbReference type="InterPro" id="IPR001128">
    <property type="entry name" value="Cyt_P450"/>
</dbReference>
<feature type="binding site" description="axial binding residue" evidence="7">
    <location>
        <position position="966"/>
    </location>
    <ligand>
        <name>heme</name>
        <dbReference type="ChEBI" id="CHEBI:30413"/>
    </ligand>
    <ligandPart>
        <name>Fe</name>
        <dbReference type="ChEBI" id="CHEBI:18248"/>
    </ligandPart>
</feature>
<evidence type="ECO:0000256" key="4">
    <source>
        <dbReference type="ARBA" id="ARBA00023002"/>
    </source>
</evidence>
<keyword evidence="5 7" id="KW-0408">Iron</keyword>